<evidence type="ECO:0000256" key="2">
    <source>
        <dbReference type="ARBA" id="ARBA00022617"/>
    </source>
</evidence>
<evidence type="ECO:0000313" key="11">
    <source>
        <dbReference type="Proteomes" id="UP001230156"/>
    </source>
</evidence>
<organism evidence="10 11">
    <name type="scientific">Dongia sedimenti</name>
    <dbReference type="NCBI Taxonomy" id="3064282"/>
    <lineage>
        <taxon>Bacteria</taxon>
        <taxon>Pseudomonadati</taxon>
        <taxon>Pseudomonadota</taxon>
        <taxon>Alphaproteobacteria</taxon>
        <taxon>Rhodospirillales</taxon>
        <taxon>Dongiaceae</taxon>
        <taxon>Dongia</taxon>
    </lineage>
</organism>
<feature type="signal peptide" evidence="7">
    <location>
        <begin position="1"/>
        <end position="22"/>
    </location>
</feature>
<dbReference type="InterPro" id="IPR005616">
    <property type="entry name" value="CcmH/CycL/Ccl2/NrfF_N"/>
</dbReference>
<feature type="transmembrane region" description="Helical" evidence="7">
    <location>
        <begin position="110"/>
        <end position="129"/>
    </location>
</feature>
<proteinExistence type="inferred from homology"/>
<evidence type="ECO:0000256" key="8">
    <source>
        <dbReference type="SAM" id="MobiDB-lite"/>
    </source>
</evidence>
<evidence type="ECO:0000256" key="7">
    <source>
        <dbReference type="RuleBase" id="RU364112"/>
    </source>
</evidence>
<feature type="chain" id="PRO_5044969120" description="Cytochrome c-type biogenesis protein" evidence="7">
    <location>
        <begin position="23"/>
        <end position="172"/>
    </location>
</feature>
<comment type="function">
    <text evidence="7">Possible subunit of a heme lyase.</text>
</comment>
<evidence type="ECO:0000256" key="6">
    <source>
        <dbReference type="ARBA" id="ARBA00023004"/>
    </source>
</evidence>
<dbReference type="Gene3D" id="1.10.8.640">
    <property type="entry name" value="Cytochrome C biogenesis protein"/>
    <property type="match status" value="1"/>
</dbReference>
<comment type="caution">
    <text evidence="10">The sequence shown here is derived from an EMBL/GenBank/DDBJ whole genome shotgun (WGS) entry which is preliminary data.</text>
</comment>
<comment type="similarity">
    <text evidence="1 7">Belongs to the CcmH/CycL/Ccl2/NrfF family.</text>
</comment>
<dbReference type="PANTHER" id="PTHR47870">
    <property type="entry name" value="CYTOCHROME C-TYPE BIOGENESIS PROTEIN CCMH"/>
    <property type="match status" value="1"/>
</dbReference>
<feature type="domain" description="CcmH/CycL/Ccl2/NrfF N-terminal" evidence="9">
    <location>
        <begin position="25"/>
        <end position="161"/>
    </location>
</feature>
<dbReference type="EMBL" id="JAUYVI010000004">
    <property type="protein sequence ID" value="MDQ7248492.1"/>
    <property type="molecule type" value="Genomic_DNA"/>
</dbReference>
<evidence type="ECO:0000259" key="9">
    <source>
        <dbReference type="Pfam" id="PF03918"/>
    </source>
</evidence>
<evidence type="ECO:0000256" key="1">
    <source>
        <dbReference type="ARBA" id="ARBA00010342"/>
    </source>
</evidence>
<dbReference type="InterPro" id="IPR038297">
    <property type="entry name" value="CcmH/CycL/NrfF/Ccl2_sf"/>
</dbReference>
<keyword evidence="6 7" id="KW-0408">Iron</keyword>
<dbReference type="PANTHER" id="PTHR47870:SF1">
    <property type="entry name" value="CYTOCHROME C-TYPE BIOGENESIS PROTEIN CCMH"/>
    <property type="match status" value="1"/>
</dbReference>
<reference evidence="11" key="1">
    <citation type="submission" date="2023-08" db="EMBL/GenBank/DDBJ databases">
        <title>Rhodospirillaceae gen. nov., a novel taxon isolated from the Yangtze River Yuezi River estuary sludge.</title>
        <authorList>
            <person name="Ruan L."/>
        </authorList>
    </citation>
    <scope>NUCLEOTIDE SEQUENCE [LARGE SCALE GENOMIC DNA]</scope>
    <source>
        <strain evidence="11">R-7</strain>
    </source>
</reference>
<evidence type="ECO:0000256" key="5">
    <source>
        <dbReference type="ARBA" id="ARBA00022748"/>
    </source>
</evidence>
<keyword evidence="4 7" id="KW-0732">Signal</keyword>
<evidence type="ECO:0000256" key="4">
    <source>
        <dbReference type="ARBA" id="ARBA00022729"/>
    </source>
</evidence>
<keyword evidence="7" id="KW-0812">Transmembrane</keyword>
<dbReference type="RefSeq" id="WP_379955973.1">
    <property type="nucleotide sequence ID" value="NZ_JAUYVI010000004.1"/>
</dbReference>
<keyword evidence="11" id="KW-1185">Reference proteome</keyword>
<dbReference type="Pfam" id="PF03918">
    <property type="entry name" value="CcmH"/>
    <property type="match status" value="1"/>
</dbReference>
<dbReference type="CDD" id="cd16378">
    <property type="entry name" value="CcmH_N"/>
    <property type="match status" value="1"/>
</dbReference>
<dbReference type="Proteomes" id="UP001230156">
    <property type="component" value="Unassembled WGS sequence"/>
</dbReference>
<keyword evidence="5" id="KW-0201">Cytochrome c-type biogenesis</keyword>
<gene>
    <name evidence="10" type="ORF">Q8A70_12480</name>
</gene>
<keyword evidence="3 7" id="KW-0479">Metal-binding</keyword>
<protein>
    <recommendedName>
        <fullName evidence="7">Cytochrome c-type biogenesis protein</fullName>
    </recommendedName>
</protein>
<keyword evidence="7" id="KW-1133">Transmembrane helix</keyword>
<evidence type="ECO:0000313" key="10">
    <source>
        <dbReference type="EMBL" id="MDQ7248492.1"/>
    </source>
</evidence>
<name>A0ABU0YLA2_9PROT</name>
<feature type="region of interest" description="Disordered" evidence="8">
    <location>
        <begin position="137"/>
        <end position="172"/>
    </location>
</feature>
<accession>A0ABU0YLA2</accession>
<keyword evidence="2 7" id="KW-0349">Heme</keyword>
<dbReference type="InterPro" id="IPR051263">
    <property type="entry name" value="C-type_cytochrome_biogenesis"/>
</dbReference>
<sequence length="172" mass="18827">MKAWPWLLAILALVLNAHIALADVTDPTRDKPLADPAQEARARAFMHEIRCVVCQSQAIDESDAEIAAQLRNAIREQMAAGKNEDEIRDYLVARYGDFVLLKPPFKSSTLLLWVGPFVLVAIGFGVMLLQRRRKANATPEGAGLAPPELSESERARVNRLLAEGPDGSRGAS</sequence>
<keyword evidence="7" id="KW-0472">Membrane</keyword>
<evidence type="ECO:0000256" key="3">
    <source>
        <dbReference type="ARBA" id="ARBA00022723"/>
    </source>
</evidence>